<keyword evidence="5" id="KW-0378">Hydrolase</keyword>
<reference evidence="11" key="1">
    <citation type="submission" date="2015-10" db="EMBL/GenBank/DDBJ databases">
        <title>Biosynthesis of SCL-MCL polyhydroxyalkanoates by metagenomic clones in Pseudomonas putida.</title>
        <authorList>
            <person name="Cheng J."/>
            <person name="Charles T.C."/>
        </authorList>
    </citation>
    <scope>NUCLEOTIDE SEQUENCE</scope>
</reference>
<evidence type="ECO:0000256" key="3">
    <source>
        <dbReference type="ARBA" id="ARBA00022679"/>
    </source>
</evidence>
<evidence type="ECO:0000256" key="4">
    <source>
        <dbReference type="ARBA" id="ARBA00022723"/>
    </source>
</evidence>
<evidence type="ECO:0000256" key="6">
    <source>
        <dbReference type="ARBA" id="ARBA00022833"/>
    </source>
</evidence>
<organism evidence="11">
    <name type="scientific">uncultured bacterium 27</name>
    <dbReference type="NCBI Taxonomy" id="1748274"/>
    <lineage>
        <taxon>Bacteria</taxon>
        <taxon>environmental samples</taxon>
    </lineage>
</organism>
<dbReference type="Gene3D" id="3.60.140.10">
    <property type="entry name" value="CNF1/YfiH-like putative cysteine hydrolases"/>
    <property type="match status" value="1"/>
</dbReference>
<dbReference type="Pfam" id="PF02578">
    <property type="entry name" value="Cu-oxidase_4"/>
    <property type="match status" value="1"/>
</dbReference>
<dbReference type="NCBIfam" id="TIGR00726">
    <property type="entry name" value="peptidoglycan editing factor PgeF"/>
    <property type="match status" value="1"/>
</dbReference>
<dbReference type="InterPro" id="IPR038371">
    <property type="entry name" value="Cu_polyphenol_OxRdtase_sf"/>
</dbReference>
<dbReference type="PANTHER" id="PTHR30616">
    <property type="entry name" value="UNCHARACTERIZED PROTEIN YFIH"/>
    <property type="match status" value="1"/>
</dbReference>
<dbReference type="GO" id="GO:0016787">
    <property type="term" value="F:hydrolase activity"/>
    <property type="evidence" value="ECO:0007669"/>
    <property type="project" value="UniProtKB-KW"/>
</dbReference>
<evidence type="ECO:0000256" key="9">
    <source>
        <dbReference type="ARBA" id="ARBA00049893"/>
    </source>
</evidence>
<evidence type="ECO:0000256" key="1">
    <source>
        <dbReference type="ARBA" id="ARBA00000553"/>
    </source>
</evidence>
<comment type="catalytic activity">
    <reaction evidence="9">
        <text>S-methyl-5'-thioadenosine + phosphate = 5-(methylsulfanyl)-alpha-D-ribose 1-phosphate + adenine</text>
        <dbReference type="Rhea" id="RHEA:11852"/>
        <dbReference type="ChEBI" id="CHEBI:16708"/>
        <dbReference type="ChEBI" id="CHEBI:17509"/>
        <dbReference type="ChEBI" id="CHEBI:43474"/>
        <dbReference type="ChEBI" id="CHEBI:58533"/>
        <dbReference type="EC" id="2.4.2.28"/>
    </reaction>
    <physiologicalReaction direction="left-to-right" evidence="9">
        <dbReference type="Rhea" id="RHEA:11853"/>
    </physiologicalReaction>
</comment>
<evidence type="ECO:0000256" key="5">
    <source>
        <dbReference type="ARBA" id="ARBA00022801"/>
    </source>
</evidence>
<evidence type="ECO:0000256" key="2">
    <source>
        <dbReference type="ARBA" id="ARBA00007353"/>
    </source>
</evidence>
<dbReference type="PANTHER" id="PTHR30616:SF2">
    <property type="entry name" value="PURINE NUCLEOSIDE PHOSPHORYLASE LACC1"/>
    <property type="match status" value="1"/>
</dbReference>
<proteinExistence type="inferred from homology"/>
<dbReference type="GO" id="GO:0005507">
    <property type="term" value="F:copper ion binding"/>
    <property type="evidence" value="ECO:0007669"/>
    <property type="project" value="TreeGrafter"/>
</dbReference>
<dbReference type="SUPFAM" id="SSF64438">
    <property type="entry name" value="CNF1/YfiH-like putative cysteine hydrolases"/>
    <property type="match status" value="1"/>
</dbReference>
<sequence>MDWLIPEWPVDARVGALMTTRAGGVSAPPFDSLNLGRSAGDDPAAVEENRRRFEAALGVPPHYLSQVHGARVVRLTRAAAPAHEQADAAITTEPGLACTVMVADCMPVLFAAPAARGVGAAHAGWRGLAGGVLEATVDALCEAAGCGPAELTAWLGPCIGPRQFEVGADVLDAFGPAAAHRFVSRPRPDGSPRWLADLPGLARDRLAAAGLTRVHGGTACTVEERSRFFSFRRDRVTGRMAAAVHLRG</sequence>
<dbReference type="InterPro" id="IPR011324">
    <property type="entry name" value="Cytotoxic_necrot_fac-like_cat"/>
</dbReference>
<evidence type="ECO:0000256" key="10">
    <source>
        <dbReference type="RuleBase" id="RU361274"/>
    </source>
</evidence>
<protein>
    <recommendedName>
        <fullName evidence="10">Purine nucleoside phosphorylase</fullName>
    </recommendedName>
</protein>
<keyword evidence="4" id="KW-0479">Metal-binding</keyword>
<accession>A0A0U3KD28</accession>
<comment type="catalytic activity">
    <reaction evidence="7">
        <text>adenosine + H2O + H(+) = inosine + NH4(+)</text>
        <dbReference type="Rhea" id="RHEA:24408"/>
        <dbReference type="ChEBI" id="CHEBI:15377"/>
        <dbReference type="ChEBI" id="CHEBI:15378"/>
        <dbReference type="ChEBI" id="CHEBI:16335"/>
        <dbReference type="ChEBI" id="CHEBI:17596"/>
        <dbReference type="ChEBI" id="CHEBI:28938"/>
        <dbReference type="EC" id="3.5.4.4"/>
    </reaction>
    <physiologicalReaction direction="left-to-right" evidence="7">
        <dbReference type="Rhea" id="RHEA:24409"/>
    </physiologicalReaction>
</comment>
<dbReference type="GO" id="GO:0017061">
    <property type="term" value="F:S-methyl-5-thioadenosine phosphorylase activity"/>
    <property type="evidence" value="ECO:0007669"/>
    <property type="project" value="UniProtKB-EC"/>
</dbReference>
<dbReference type="AlphaFoldDB" id="A0A0U3KD28"/>
<keyword evidence="3" id="KW-0808">Transferase</keyword>
<keyword evidence="6" id="KW-0862">Zinc</keyword>
<dbReference type="CDD" id="cd16833">
    <property type="entry name" value="YfiH"/>
    <property type="match status" value="1"/>
</dbReference>
<name>A0A0U3KD28_9BACT</name>
<comment type="similarity">
    <text evidence="2 10">Belongs to the purine nucleoside phosphorylase YfiH/LACC1 family.</text>
</comment>
<evidence type="ECO:0000256" key="8">
    <source>
        <dbReference type="ARBA" id="ARBA00048968"/>
    </source>
</evidence>
<evidence type="ECO:0000256" key="7">
    <source>
        <dbReference type="ARBA" id="ARBA00047989"/>
    </source>
</evidence>
<dbReference type="InterPro" id="IPR003730">
    <property type="entry name" value="Cu_polyphenol_OxRdtase"/>
</dbReference>
<dbReference type="EMBL" id="KT944270">
    <property type="protein sequence ID" value="ALV86601.1"/>
    <property type="molecule type" value="Genomic_DNA"/>
</dbReference>
<comment type="catalytic activity">
    <reaction evidence="1">
        <text>inosine + phosphate = alpha-D-ribose 1-phosphate + hypoxanthine</text>
        <dbReference type="Rhea" id="RHEA:27646"/>
        <dbReference type="ChEBI" id="CHEBI:17368"/>
        <dbReference type="ChEBI" id="CHEBI:17596"/>
        <dbReference type="ChEBI" id="CHEBI:43474"/>
        <dbReference type="ChEBI" id="CHEBI:57720"/>
        <dbReference type="EC" id="2.4.2.1"/>
    </reaction>
    <physiologicalReaction direction="left-to-right" evidence="1">
        <dbReference type="Rhea" id="RHEA:27647"/>
    </physiologicalReaction>
</comment>
<evidence type="ECO:0000313" key="11">
    <source>
        <dbReference type="EMBL" id="ALV86601.1"/>
    </source>
</evidence>
<comment type="catalytic activity">
    <reaction evidence="8">
        <text>adenosine + phosphate = alpha-D-ribose 1-phosphate + adenine</text>
        <dbReference type="Rhea" id="RHEA:27642"/>
        <dbReference type="ChEBI" id="CHEBI:16335"/>
        <dbReference type="ChEBI" id="CHEBI:16708"/>
        <dbReference type="ChEBI" id="CHEBI:43474"/>
        <dbReference type="ChEBI" id="CHEBI:57720"/>
        <dbReference type="EC" id="2.4.2.1"/>
    </reaction>
    <physiologicalReaction direction="left-to-right" evidence="8">
        <dbReference type="Rhea" id="RHEA:27643"/>
    </physiologicalReaction>
</comment>